<dbReference type="EMBL" id="FOYL01000001">
    <property type="protein sequence ID" value="SFR00059.1"/>
    <property type="molecule type" value="Genomic_DNA"/>
</dbReference>
<accession>A0A1I6D3K7</accession>
<dbReference type="Proteomes" id="UP000198583">
    <property type="component" value="Unassembled WGS sequence"/>
</dbReference>
<dbReference type="STRING" id="84724.SAMN04488564_1011005"/>
<dbReference type="AlphaFoldDB" id="A0A1I6D3K7"/>
<gene>
    <name evidence="1" type="ORF">SAMN04488564_1011005</name>
</gene>
<reference evidence="2" key="1">
    <citation type="submission" date="2016-10" db="EMBL/GenBank/DDBJ databases">
        <authorList>
            <person name="Varghese N."/>
            <person name="Submissions S."/>
        </authorList>
    </citation>
    <scope>NUCLEOTIDE SEQUENCE [LARGE SCALE GENOMIC DNA]</scope>
    <source>
        <strain evidence="2">DSM 44232</strain>
    </source>
</reference>
<evidence type="ECO:0000313" key="1">
    <source>
        <dbReference type="EMBL" id="SFR00059.1"/>
    </source>
</evidence>
<sequence length="308" mass="32947">MEVHDRLEHCGDTLCVALSEFATSLAATAPALAQVGRSALGDLADRRKGATRLFPFKLLGALGVGLGRGLPIAVLSSLWWSGFERLGQAHSLHAQRRAMTALILLPQLYLDSVPVTTRRREQWRAELNVSTVRATNRVLSAMPPHPLVVTRDYALAYHVAVHGAGYARDAAMVGAVLPGVETTSLQHFGSAYGLLMGLAADRASSLPPLLLLAHAFAGTGADRDKLARLRRESTTSPAARVALNELAHSRFAVRTYNEDVESLRCRVLGMLADVMKPGVFRAVLQEEVQAAAQAASCKDGQTVLSNAG</sequence>
<organism evidence="1 2">
    <name type="scientific">Lentzea waywayandensis</name>
    <dbReference type="NCBI Taxonomy" id="84724"/>
    <lineage>
        <taxon>Bacteria</taxon>
        <taxon>Bacillati</taxon>
        <taxon>Actinomycetota</taxon>
        <taxon>Actinomycetes</taxon>
        <taxon>Pseudonocardiales</taxon>
        <taxon>Pseudonocardiaceae</taxon>
        <taxon>Lentzea</taxon>
    </lineage>
</organism>
<keyword evidence="2" id="KW-1185">Reference proteome</keyword>
<protein>
    <submittedName>
        <fullName evidence="1">Uncharacterized protein</fullName>
    </submittedName>
</protein>
<proteinExistence type="predicted"/>
<name>A0A1I6D3K7_9PSEU</name>
<evidence type="ECO:0000313" key="2">
    <source>
        <dbReference type="Proteomes" id="UP000198583"/>
    </source>
</evidence>